<dbReference type="InterPro" id="IPR003599">
    <property type="entry name" value="Ig_sub"/>
</dbReference>
<dbReference type="SMART" id="SM00406">
    <property type="entry name" value="IGv"/>
    <property type="match status" value="1"/>
</dbReference>
<dbReference type="EMBL" id="WNTK01002667">
    <property type="protein sequence ID" value="KAG9465804.1"/>
    <property type="molecule type" value="Genomic_DNA"/>
</dbReference>
<dbReference type="InterPro" id="IPR036179">
    <property type="entry name" value="Ig-like_dom_sf"/>
</dbReference>
<evidence type="ECO:0000259" key="2">
    <source>
        <dbReference type="PROSITE" id="PS50835"/>
    </source>
</evidence>
<dbReference type="InterPro" id="IPR050150">
    <property type="entry name" value="IgV_Light_Chain"/>
</dbReference>
<proteinExistence type="predicted"/>
<comment type="caution">
    <text evidence="3">The sequence shown here is derived from an EMBL/GenBank/DDBJ whole genome shotgun (WGS) entry which is preliminary data.</text>
</comment>
<dbReference type="SUPFAM" id="SSF48726">
    <property type="entry name" value="Immunoglobulin"/>
    <property type="match status" value="1"/>
</dbReference>
<dbReference type="PROSITE" id="PS50835">
    <property type="entry name" value="IG_LIKE"/>
    <property type="match status" value="1"/>
</dbReference>
<feature type="signal peptide" evidence="1">
    <location>
        <begin position="1"/>
        <end position="20"/>
    </location>
</feature>
<evidence type="ECO:0000256" key="1">
    <source>
        <dbReference type="SAM" id="SignalP"/>
    </source>
</evidence>
<reference evidence="3" key="1">
    <citation type="thesis" date="2020" institute="ProQuest LLC" country="789 East Eisenhower Parkway, Ann Arbor, MI, USA">
        <title>Comparative Genomics and Chromosome Evolution.</title>
        <authorList>
            <person name="Mudd A.B."/>
        </authorList>
    </citation>
    <scope>NUCLEOTIDE SEQUENCE</scope>
    <source>
        <strain evidence="3">HN-11 Male</strain>
        <tissue evidence="3">Kidney and liver</tissue>
    </source>
</reference>
<dbReference type="PANTHER" id="PTHR23267">
    <property type="entry name" value="IMMUNOGLOBULIN LIGHT CHAIN"/>
    <property type="match status" value="1"/>
</dbReference>
<feature type="domain" description="Ig-like" evidence="2">
    <location>
        <begin position="22"/>
        <end position="124"/>
    </location>
</feature>
<dbReference type="Gene3D" id="2.60.40.10">
    <property type="entry name" value="Immunoglobulins"/>
    <property type="match status" value="1"/>
</dbReference>
<evidence type="ECO:0000313" key="4">
    <source>
        <dbReference type="Proteomes" id="UP000770717"/>
    </source>
</evidence>
<evidence type="ECO:0000313" key="3">
    <source>
        <dbReference type="EMBL" id="KAG9465804.1"/>
    </source>
</evidence>
<dbReference type="InterPro" id="IPR007110">
    <property type="entry name" value="Ig-like_dom"/>
</dbReference>
<dbReference type="Proteomes" id="UP000770717">
    <property type="component" value="Unassembled WGS sequence"/>
</dbReference>
<name>A0A8J6E9W4_ELECQ</name>
<accession>A0A8J6E9W4</accession>
<dbReference type="InterPro" id="IPR013783">
    <property type="entry name" value="Ig-like_fold"/>
</dbReference>
<dbReference type="Pfam" id="PF07686">
    <property type="entry name" value="V-set"/>
    <property type="match status" value="1"/>
</dbReference>
<gene>
    <name evidence="3" type="ORF">GDO78_017707</name>
</gene>
<protein>
    <recommendedName>
        <fullName evidence="2">Ig-like domain-containing protein</fullName>
    </recommendedName>
</protein>
<dbReference type="OrthoDB" id="9902371at2759"/>
<sequence length="124" mass="13846">MTSLTYLLCVLCLYIPGSCGQTVMTQTPDYRSVSPGDTVTLSCTASESVYHTVWKYDALAWLQQKPGQPPKLIMHKVSERPSGVPERYQGSGSGTDFTLTINGFTADDEARYFCMQYRLFPLTQ</sequence>
<dbReference type="SMART" id="SM00409">
    <property type="entry name" value="IG"/>
    <property type="match status" value="1"/>
</dbReference>
<organism evidence="3 4">
    <name type="scientific">Eleutherodactylus coqui</name>
    <name type="common">Puerto Rican coqui</name>
    <dbReference type="NCBI Taxonomy" id="57060"/>
    <lineage>
        <taxon>Eukaryota</taxon>
        <taxon>Metazoa</taxon>
        <taxon>Chordata</taxon>
        <taxon>Craniata</taxon>
        <taxon>Vertebrata</taxon>
        <taxon>Euteleostomi</taxon>
        <taxon>Amphibia</taxon>
        <taxon>Batrachia</taxon>
        <taxon>Anura</taxon>
        <taxon>Neobatrachia</taxon>
        <taxon>Hyloidea</taxon>
        <taxon>Eleutherodactylidae</taxon>
        <taxon>Eleutherodactylinae</taxon>
        <taxon>Eleutherodactylus</taxon>
        <taxon>Eleutherodactylus</taxon>
    </lineage>
</organism>
<dbReference type="AlphaFoldDB" id="A0A8J6E9W4"/>
<dbReference type="FunFam" id="2.60.40.10:FF:001230">
    <property type="entry name" value="Immunoglobulin kappa variable 8-16"/>
    <property type="match status" value="1"/>
</dbReference>
<keyword evidence="4" id="KW-1185">Reference proteome</keyword>
<feature type="chain" id="PRO_5035193316" description="Ig-like domain-containing protein" evidence="1">
    <location>
        <begin position="21"/>
        <end position="124"/>
    </location>
</feature>
<dbReference type="InterPro" id="IPR013106">
    <property type="entry name" value="Ig_V-set"/>
</dbReference>
<keyword evidence="1" id="KW-0732">Signal</keyword>